<dbReference type="InterPro" id="IPR011990">
    <property type="entry name" value="TPR-like_helical_dom_sf"/>
</dbReference>
<name>A0A1G7F474_9SPHN</name>
<dbReference type="GO" id="GO:0042834">
    <property type="term" value="F:peptidoglycan binding"/>
    <property type="evidence" value="ECO:0007669"/>
    <property type="project" value="InterPro"/>
</dbReference>
<reference evidence="4 7" key="2">
    <citation type="submission" date="2019-12" db="EMBL/GenBank/DDBJ databases">
        <authorList>
            <person name="Zheng J."/>
        </authorList>
    </citation>
    <scope>NUCLEOTIDE SEQUENCE [LARGE SCALE GENOMIC DNA]</scope>
    <source>
        <strain evidence="4 7">DSM 27347</strain>
    </source>
</reference>
<evidence type="ECO:0000256" key="2">
    <source>
        <dbReference type="SAM" id="SignalP"/>
    </source>
</evidence>
<evidence type="ECO:0000259" key="3">
    <source>
        <dbReference type="PROSITE" id="PS51724"/>
    </source>
</evidence>
<dbReference type="PROSITE" id="PS51724">
    <property type="entry name" value="SPOR"/>
    <property type="match status" value="1"/>
</dbReference>
<dbReference type="Proteomes" id="UP000436801">
    <property type="component" value="Unassembled WGS sequence"/>
</dbReference>
<dbReference type="SUPFAM" id="SSF48452">
    <property type="entry name" value="TPR-like"/>
    <property type="match status" value="1"/>
</dbReference>
<evidence type="ECO:0000313" key="6">
    <source>
        <dbReference type="Proteomes" id="UP000323502"/>
    </source>
</evidence>
<dbReference type="SUPFAM" id="SSF110997">
    <property type="entry name" value="Sporulation related repeat"/>
    <property type="match status" value="1"/>
</dbReference>
<keyword evidence="1" id="KW-0802">TPR repeat</keyword>
<evidence type="ECO:0000313" key="7">
    <source>
        <dbReference type="Proteomes" id="UP000436801"/>
    </source>
</evidence>
<keyword evidence="2" id="KW-0732">Signal</keyword>
<accession>A0A1G7F474</accession>
<dbReference type="EMBL" id="FNBI01000001">
    <property type="protein sequence ID" value="SDE70760.1"/>
    <property type="molecule type" value="Genomic_DNA"/>
</dbReference>
<dbReference type="OrthoDB" id="7388953at2"/>
<dbReference type="InterPro" id="IPR007730">
    <property type="entry name" value="SPOR-like_dom"/>
</dbReference>
<evidence type="ECO:0000313" key="5">
    <source>
        <dbReference type="EMBL" id="SDE70760.1"/>
    </source>
</evidence>
<dbReference type="PROSITE" id="PS51257">
    <property type="entry name" value="PROKAR_LIPOPROTEIN"/>
    <property type="match status" value="1"/>
</dbReference>
<gene>
    <name evidence="4" type="ORF">GQR91_16750</name>
    <name evidence="5" type="ORF">SAMN05216557_101230</name>
</gene>
<feature type="domain" description="SPOR" evidence="3">
    <location>
        <begin position="314"/>
        <end position="396"/>
    </location>
</feature>
<feature type="chain" id="PRO_5033270199" evidence="2">
    <location>
        <begin position="24"/>
        <end position="414"/>
    </location>
</feature>
<proteinExistence type="predicted"/>
<dbReference type="RefSeq" id="WP_149680852.1">
    <property type="nucleotide sequence ID" value="NZ_FNBI01000001.1"/>
</dbReference>
<organism evidence="5 6">
    <name type="scientific">Sphingomonas carotinifaciens</name>
    <dbReference type="NCBI Taxonomy" id="1166323"/>
    <lineage>
        <taxon>Bacteria</taxon>
        <taxon>Pseudomonadati</taxon>
        <taxon>Pseudomonadota</taxon>
        <taxon>Alphaproteobacteria</taxon>
        <taxon>Sphingomonadales</taxon>
        <taxon>Sphingomonadaceae</taxon>
        <taxon>Sphingomonas</taxon>
    </lineage>
</organism>
<dbReference type="PROSITE" id="PS50005">
    <property type="entry name" value="TPR"/>
    <property type="match status" value="1"/>
</dbReference>
<dbReference type="Proteomes" id="UP000323502">
    <property type="component" value="Unassembled WGS sequence"/>
</dbReference>
<sequence length="414" mass="42774">MTRSIIALGVSALVLGSAVSGCAVQSRSVTPAVANGGDAQAVKAAAKAAKRAQRALAKQDAAAAVGFAEEAVRLRPRDARYRLVLAQSYLKTGRFVAARAAFGDVLALEPDNGRAALNLALTTIAGGDWLAARGVLAEHATRIPAADHGLALALAGDPAGAVAMLTAAAREPGAGAQVRQNLALALALAGNWQMARVVAATDMLPADVDARMQQWADFAQPHGAADQVATLLGVTPVADAGQPLTLALHAPTPVAPPQLAEKVGAEQIEDAPMQPVPPVTRPPAIVFAAPREVVQSLHGRTRVGGDPVVPRRADPATGEWYVQLGAYGSAEGAREAWSRIAQRLARIGEHAPRSTTFRSADGTVYRLSVGGFARGDAEGLCRRLKMAGGDCFVRRQAGDRVAAWARGGIMLAAR</sequence>
<dbReference type="Gene3D" id="1.25.40.10">
    <property type="entry name" value="Tetratricopeptide repeat domain"/>
    <property type="match status" value="1"/>
</dbReference>
<feature type="repeat" description="TPR" evidence="1">
    <location>
        <begin position="79"/>
        <end position="112"/>
    </location>
</feature>
<dbReference type="EMBL" id="WSUT01000005">
    <property type="protein sequence ID" value="MWC45266.1"/>
    <property type="molecule type" value="Genomic_DNA"/>
</dbReference>
<feature type="signal peptide" evidence="2">
    <location>
        <begin position="1"/>
        <end position="23"/>
    </location>
</feature>
<reference evidence="5 6" key="1">
    <citation type="submission" date="2016-10" db="EMBL/GenBank/DDBJ databases">
        <authorList>
            <person name="Varghese N."/>
            <person name="Submissions S."/>
        </authorList>
    </citation>
    <scope>NUCLEOTIDE SEQUENCE [LARGE SCALE GENOMIC DNA]</scope>
    <source>
        <strain evidence="5 6">S7-754</strain>
    </source>
</reference>
<dbReference type="InterPro" id="IPR019734">
    <property type="entry name" value="TPR_rpt"/>
</dbReference>
<dbReference type="InterPro" id="IPR036680">
    <property type="entry name" value="SPOR-like_sf"/>
</dbReference>
<dbReference type="Gene3D" id="3.30.70.1070">
    <property type="entry name" value="Sporulation related repeat"/>
    <property type="match status" value="1"/>
</dbReference>
<keyword evidence="6" id="KW-1185">Reference proteome</keyword>
<evidence type="ECO:0000313" key="4">
    <source>
        <dbReference type="EMBL" id="MWC45266.1"/>
    </source>
</evidence>
<dbReference type="Pfam" id="PF05036">
    <property type="entry name" value="SPOR"/>
    <property type="match status" value="1"/>
</dbReference>
<dbReference type="AlphaFoldDB" id="A0A1G7F474"/>
<evidence type="ECO:0000256" key="1">
    <source>
        <dbReference type="PROSITE-ProRule" id="PRU00339"/>
    </source>
</evidence>
<protein>
    <submittedName>
        <fullName evidence="4">SPOR domain-containing protein</fullName>
    </submittedName>
    <submittedName>
        <fullName evidence="5">Sporulation related domain-containing protein</fullName>
    </submittedName>
</protein>